<accession>A0A6P6UJ69</accession>
<dbReference type="PANTHER" id="PTHR34145:SF68">
    <property type="entry name" value="FBD DOMAIN-CONTAINING PROTEIN"/>
    <property type="match status" value="1"/>
</dbReference>
<dbReference type="Proteomes" id="UP001652660">
    <property type="component" value="Chromosome 10e"/>
</dbReference>
<proteinExistence type="predicted"/>
<dbReference type="OrthoDB" id="613853at2759"/>
<evidence type="ECO:0000313" key="2">
    <source>
        <dbReference type="Proteomes" id="UP001652660"/>
    </source>
</evidence>
<evidence type="ECO:0000259" key="1">
    <source>
        <dbReference type="Pfam" id="PF23622"/>
    </source>
</evidence>
<name>A0A6P6UJ69_COFAR</name>
<dbReference type="InterPro" id="IPR055357">
    <property type="entry name" value="LRR_At1g61320_AtMIF1"/>
</dbReference>
<organism evidence="2 3">
    <name type="scientific">Coffea arabica</name>
    <name type="common">Arabian coffee</name>
    <dbReference type="NCBI Taxonomy" id="13443"/>
    <lineage>
        <taxon>Eukaryota</taxon>
        <taxon>Viridiplantae</taxon>
        <taxon>Streptophyta</taxon>
        <taxon>Embryophyta</taxon>
        <taxon>Tracheophyta</taxon>
        <taxon>Spermatophyta</taxon>
        <taxon>Magnoliopsida</taxon>
        <taxon>eudicotyledons</taxon>
        <taxon>Gunneridae</taxon>
        <taxon>Pentapetalae</taxon>
        <taxon>asterids</taxon>
        <taxon>lamiids</taxon>
        <taxon>Gentianales</taxon>
        <taxon>Rubiaceae</taxon>
        <taxon>Ixoroideae</taxon>
        <taxon>Gardenieae complex</taxon>
        <taxon>Bertiereae - Coffeeae clade</taxon>
        <taxon>Coffeeae</taxon>
        <taxon>Coffea</taxon>
    </lineage>
</organism>
<reference evidence="2" key="1">
    <citation type="journal article" date="2025" name="Foods">
        <title>Unveiling the Microbial Signatures of Arabica Coffee Cherries: Insights into Ripeness Specific Diversity, Functional Traits, and Implications for Quality and Safety.</title>
        <authorList>
            <consortium name="RefSeq"/>
            <person name="Tenea G.N."/>
            <person name="Cifuentes V."/>
            <person name="Reyes P."/>
            <person name="Cevallos-Vallejos M."/>
        </authorList>
    </citation>
    <scope>NUCLEOTIDE SEQUENCE [LARGE SCALE GENOMIC DNA]</scope>
</reference>
<gene>
    <name evidence="3" type="primary">LOC113711566</name>
</gene>
<dbReference type="Pfam" id="PF23622">
    <property type="entry name" value="LRR_At1g61320_AtMIF1"/>
    <property type="match status" value="1"/>
</dbReference>
<protein>
    <recommendedName>
        <fullName evidence="1">At1g61320/AtMIF1 LRR domain-containing protein</fullName>
    </recommendedName>
</protein>
<dbReference type="SUPFAM" id="SSF52047">
    <property type="entry name" value="RNI-like"/>
    <property type="match status" value="1"/>
</dbReference>
<dbReference type="GeneID" id="113711566"/>
<evidence type="ECO:0000313" key="3">
    <source>
        <dbReference type="RefSeq" id="XP_027090523.1"/>
    </source>
</evidence>
<dbReference type="AlphaFoldDB" id="A0A6P6UJ69"/>
<dbReference type="RefSeq" id="XP_027090523.1">
    <property type="nucleotide sequence ID" value="XM_027234722.1"/>
</dbReference>
<keyword evidence="2" id="KW-1185">Reference proteome</keyword>
<dbReference type="PANTHER" id="PTHR34145">
    <property type="entry name" value="OS02G0105600 PROTEIN"/>
    <property type="match status" value="1"/>
</dbReference>
<sequence>MAQAERLVLKDVPMLLDVNITGWSRSYNFVRDVAVSWLSSCLSKLEVLTLFDLSSPSDQPHEQILELPQLSSLKQLTLLVYASKDRGLIGCTSLIKASPNLEKFVLKLQLYSDIKRSNREFKKAKNYPHQHLKVVKISGYYGRKSEVELINYFLEIAIALENIIVDPHEELTYRSRSMHEEN</sequence>
<reference evidence="3" key="2">
    <citation type="submission" date="2025-08" db="UniProtKB">
        <authorList>
            <consortium name="RefSeq"/>
        </authorList>
    </citation>
    <scope>IDENTIFICATION</scope>
    <source>
        <tissue evidence="3">Leaves</tissue>
    </source>
</reference>
<dbReference type="InterPro" id="IPR053772">
    <property type="entry name" value="At1g61320/At1g61330-like"/>
</dbReference>
<feature type="domain" description="At1g61320/AtMIF1 LRR" evidence="1">
    <location>
        <begin position="32"/>
        <end position="174"/>
    </location>
</feature>